<keyword evidence="5" id="KW-0812">Transmembrane</keyword>
<name>W4JWU1_HETIT</name>
<keyword evidence="8" id="KW-1185">Reference proteome</keyword>
<dbReference type="GO" id="GO:0016491">
    <property type="term" value="F:oxidoreductase activity"/>
    <property type="evidence" value="ECO:0007669"/>
    <property type="project" value="UniProtKB-KW"/>
</dbReference>
<dbReference type="Proteomes" id="UP000030671">
    <property type="component" value="Unassembled WGS sequence"/>
</dbReference>
<evidence type="ECO:0000256" key="2">
    <source>
        <dbReference type="ARBA" id="ARBA00022630"/>
    </source>
</evidence>
<feature type="transmembrane region" description="Helical" evidence="5">
    <location>
        <begin position="453"/>
        <end position="477"/>
    </location>
</feature>
<evidence type="ECO:0000256" key="5">
    <source>
        <dbReference type="SAM" id="Phobius"/>
    </source>
</evidence>
<evidence type="ECO:0000313" key="7">
    <source>
        <dbReference type="EMBL" id="ETW77924.1"/>
    </source>
</evidence>
<dbReference type="OrthoDB" id="1663137at2759"/>
<dbReference type="InParanoid" id="W4JWU1"/>
<evidence type="ECO:0000256" key="3">
    <source>
        <dbReference type="ARBA" id="ARBA00022643"/>
    </source>
</evidence>
<dbReference type="PANTHER" id="PTHR43656">
    <property type="entry name" value="BINDING OXIDOREDUCTASE, PUTATIVE (AFU_ORTHOLOGUE AFUA_2G08260)-RELATED"/>
    <property type="match status" value="1"/>
</dbReference>
<keyword evidence="3" id="KW-0288">FMN</keyword>
<feature type="transmembrane region" description="Helical" evidence="5">
    <location>
        <begin position="508"/>
        <end position="525"/>
    </location>
</feature>
<evidence type="ECO:0000259" key="6">
    <source>
        <dbReference type="Pfam" id="PF00724"/>
    </source>
</evidence>
<keyword evidence="2" id="KW-0285">Flavoprotein</keyword>
<keyword evidence="5" id="KW-1133">Transmembrane helix</keyword>
<dbReference type="PANTHER" id="PTHR43656:SF2">
    <property type="entry name" value="BINDING OXIDOREDUCTASE, PUTATIVE (AFU_ORTHOLOGUE AFUA_2G08260)-RELATED"/>
    <property type="match status" value="1"/>
</dbReference>
<evidence type="ECO:0000256" key="1">
    <source>
        <dbReference type="ARBA" id="ARBA00005979"/>
    </source>
</evidence>
<gene>
    <name evidence="7" type="ORF">HETIRDRAFT_325671</name>
</gene>
<dbReference type="InterPro" id="IPR001155">
    <property type="entry name" value="OxRdtase_FMN_N"/>
</dbReference>
<comment type="similarity">
    <text evidence="1">Belongs to the NADH:flavin oxidoreductase/NADH oxidase family.</text>
</comment>
<keyword evidence="4" id="KW-0560">Oxidoreductase</keyword>
<dbReference type="Pfam" id="PF00724">
    <property type="entry name" value="Oxidored_FMN"/>
    <property type="match status" value="1"/>
</dbReference>
<dbReference type="HOGENOM" id="CLU_012153_6_2_1"/>
<keyword evidence="5" id="KW-0472">Membrane</keyword>
<sequence length="544" mass="58527">MYGLTRRPVQYNNDSPSISGHGRSQIFTPVTLPSGATLKNRLVKVAMYEHLAAIFGGPPNALHCALYSTWAKGGWGMVISGNVQVSGQHLTLGRDMVIPRTLSADSLRPFQQLAASIRGDAQAKSSDDLGGPLAIMQLSHAGRQSPTILGGRPPFVPALAPSPLALGQPSRSSSHVNAKYGWFSRLILRAAFQTPQAMTASDIEEVIDGFVRGARVALESGFNGIELHASHGCEFVFTFVDLPMQSNIRRDEYSAETNPLHLLHRITAAIRAVVPSHFVLGVKINSADYIDAGSSSANGQVGLGTEGRAVGHVAEIASWGMVDFIEISGGDYENPEFMATSGQALFSRFARRARTAVQNLGPSASTLPLILLTGGLRSPEIMNEVLLQGHADILGIGRGSVLRPDLPRVLSSYLDQPSGAGGPVSHQLYESIVPSLPDLSYPNTPIVHALSRIFTSLGIFPLPKLIGAGLGMAWYVVMMRRLARGRRADYKMGGIQAMVAMWAKEMQVIFVLLILVASSVSVWMYRTPGWGRKVQDGRIPEHAL</sequence>
<organism evidence="7 8">
    <name type="scientific">Heterobasidion irregulare (strain TC 32-1)</name>
    <dbReference type="NCBI Taxonomy" id="747525"/>
    <lineage>
        <taxon>Eukaryota</taxon>
        <taxon>Fungi</taxon>
        <taxon>Dikarya</taxon>
        <taxon>Basidiomycota</taxon>
        <taxon>Agaricomycotina</taxon>
        <taxon>Agaricomycetes</taxon>
        <taxon>Russulales</taxon>
        <taxon>Bondarzewiaceae</taxon>
        <taxon>Heterobasidion</taxon>
        <taxon>Heterobasidion annosum species complex</taxon>
    </lineage>
</organism>
<dbReference type="InterPro" id="IPR013785">
    <property type="entry name" value="Aldolase_TIM"/>
</dbReference>
<proteinExistence type="inferred from homology"/>
<dbReference type="AlphaFoldDB" id="W4JWU1"/>
<dbReference type="Gene3D" id="3.20.20.70">
    <property type="entry name" value="Aldolase class I"/>
    <property type="match status" value="1"/>
</dbReference>
<dbReference type="RefSeq" id="XP_009549939.1">
    <property type="nucleotide sequence ID" value="XM_009551644.1"/>
</dbReference>
<reference evidence="7 8" key="1">
    <citation type="journal article" date="2012" name="New Phytol.">
        <title>Insight into trade-off between wood decay and parasitism from the genome of a fungal forest pathogen.</title>
        <authorList>
            <person name="Olson A."/>
            <person name="Aerts A."/>
            <person name="Asiegbu F."/>
            <person name="Belbahri L."/>
            <person name="Bouzid O."/>
            <person name="Broberg A."/>
            <person name="Canback B."/>
            <person name="Coutinho P.M."/>
            <person name="Cullen D."/>
            <person name="Dalman K."/>
            <person name="Deflorio G."/>
            <person name="van Diepen L.T."/>
            <person name="Dunand C."/>
            <person name="Duplessis S."/>
            <person name="Durling M."/>
            <person name="Gonthier P."/>
            <person name="Grimwood J."/>
            <person name="Fossdal C.G."/>
            <person name="Hansson D."/>
            <person name="Henrissat B."/>
            <person name="Hietala A."/>
            <person name="Himmelstrand K."/>
            <person name="Hoffmeister D."/>
            <person name="Hogberg N."/>
            <person name="James T.Y."/>
            <person name="Karlsson M."/>
            <person name="Kohler A."/>
            <person name="Kues U."/>
            <person name="Lee Y.H."/>
            <person name="Lin Y.C."/>
            <person name="Lind M."/>
            <person name="Lindquist E."/>
            <person name="Lombard V."/>
            <person name="Lucas S."/>
            <person name="Lunden K."/>
            <person name="Morin E."/>
            <person name="Murat C."/>
            <person name="Park J."/>
            <person name="Raffaello T."/>
            <person name="Rouze P."/>
            <person name="Salamov A."/>
            <person name="Schmutz J."/>
            <person name="Solheim H."/>
            <person name="Stahlberg J."/>
            <person name="Velez H."/>
            <person name="de Vries R.P."/>
            <person name="Wiebenga A."/>
            <person name="Woodward S."/>
            <person name="Yakovlev I."/>
            <person name="Garbelotto M."/>
            <person name="Martin F."/>
            <person name="Grigoriev I.V."/>
            <person name="Stenlid J."/>
        </authorList>
    </citation>
    <scope>NUCLEOTIDE SEQUENCE [LARGE SCALE GENOMIC DNA]</scope>
    <source>
        <strain evidence="7 8">TC 32-1</strain>
    </source>
</reference>
<feature type="domain" description="NADH:flavin oxidoreductase/NADH oxidase N-terminal" evidence="6">
    <location>
        <begin position="26"/>
        <end position="411"/>
    </location>
</feature>
<dbReference type="InterPro" id="IPR051799">
    <property type="entry name" value="NADH_flavin_oxidoreductase"/>
</dbReference>
<accession>W4JWU1</accession>
<dbReference type="eggNOG" id="KOG0134">
    <property type="taxonomic scope" value="Eukaryota"/>
</dbReference>
<dbReference type="EMBL" id="KI925462">
    <property type="protein sequence ID" value="ETW77924.1"/>
    <property type="molecule type" value="Genomic_DNA"/>
</dbReference>
<protein>
    <recommendedName>
        <fullName evidence="6">NADH:flavin oxidoreductase/NADH oxidase N-terminal domain-containing protein</fullName>
    </recommendedName>
</protein>
<evidence type="ECO:0000313" key="8">
    <source>
        <dbReference type="Proteomes" id="UP000030671"/>
    </source>
</evidence>
<dbReference type="SUPFAM" id="SSF51395">
    <property type="entry name" value="FMN-linked oxidoreductases"/>
    <property type="match status" value="1"/>
</dbReference>
<dbReference type="GeneID" id="20671169"/>
<dbReference type="KEGG" id="hir:HETIRDRAFT_325671"/>
<dbReference type="GO" id="GO:0010181">
    <property type="term" value="F:FMN binding"/>
    <property type="evidence" value="ECO:0007669"/>
    <property type="project" value="InterPro"/>
</dbReference>
<evidence type="ECO:0000256" key="4">
    <source>
        <dbReference type="ARBA" id="ARBA00023002"/>
    </source>
</evidence>